<organism evidence="2 3">
    <name type="scientific">Algimonas arctica</name>
    <dbReference type="NCBI Taxonomy" id="1479486"/>
    <lineage>
        <taxon>Bacteria</taxon>
        <taxon>Pseudomonadati</taxon>
        <taxon>Pseudomonadota</taxon>
        <taxon>Alphaproteobacteria</taxon>
        <taxon>Maricaulales</taxon>
        <taxon>Robiginitomaculaceae</taxon>
        <taxon>Algimonas</taxon>
    </lineage>
</organism>
<reference evidence="2" key="2">
    <citation type="submission" date="2020-09" db="EMBL/GenBank/DDBJ databases">
        <authorList>
            <person name="Sun Q."/>
            <person name="Kim S."/>
        </authorList>
    </citation>
    <scope>NUCLEOTIDE SEQUENCE</scope>
    <source>
        <strain evidence="2">KCTC 32513</strain>
    </source>
</reference>
<comment type="caution">
    <text evidence="2">The sequence shown here is derived from an EMBL/GenBank/DDBJ whole genome shotgun (WGS) entry which is preliminary data.</text>
</comment>
<feature type="transmembrane region" description="Helical" evidence="1">
    <location>
        <begin position="12"/>
        <end position="37"/>
    </location>
</feature>
<protein>
    <recommendedName>
        <fullName evidence="4">PepSY domain-containing protein</fullName>
    </recommendedName>
</protein>
<dbReference type="EMBL" id="BMZH01000003">
    <property type="protein sequence ID" value="GHA89942.1"/>
    <property type="molecule type" value="Genomic_DNA"/>
</dbReference>
<evidence type="ECO:0000313" key="3">
    <source>
        <dbReference type="Proteomes" id="UP000634004"/>
    </source>
</evidence>
<evidence type="ECO:0008006" key="4">
    <source>
        <dbReference type="Google" id="ProtNLM"/>
    </source>
</evidence>
<sequence length="184" mass="19825">MNALKTRKLLVNLHLIFAGLMAPAFLLVAISGGLYLINIKGTTTETPVTLSDGAQLDFSSETLDADVRTLLAQSGIDHKFEYTRNRGQAIDLRPTSRTYLTISQTEGGLTATRYKPNLQKSMIELHKGHGPSLFKLYQKFVAILLIGVVLGGVLVGLLAKAYRGKTIASLAAGTVLFLILALLA</sequence>
<evidence type="ECO:0000256" key="1">
    <source>
        <dbReference type="SAM" id="Phobius"/>
    </source>
</evidence>
<gene>
    <name evidence="2" type="ORF">GCM10009069_11370</name>
</gene>
<keyword evidence="1" id="KW-0812">Transmembrane</keyword>
<proteinExistence type="predicted"/>
<reference evidence="2" key="1">
    <citation type="journal article" date="2014" name="Int. J. Syst. Evol. Microbiol.">
        <title>Complete genome sequence of Corynebacterium casei LMG S-19264T (=DSM 44701T), isolated from a smear-ripened cheese.</title>
        <authorList>
            <consortium name="US DOE Joint Genome Institute (JGI-PGF)"/>
            <person name="Walter F."/>
            <person name="Albersmeier A."/>
            <person name="Kalinowski J."/>
            <person name="Ruckert C."/>
        </authorList>
    </citation>
    <scope>NUCLEOTIDE SEQUENCE</scope>
    <source>
        <strain evidence="2">KCTC 32513</strain>
    </source>
</reference>
<dbReference type="RefSeq" id="WP_189496303.1">
    <property type="nucleotide sequence ID" value="NZ_BMZH01000003.1"/>
</dbReference>
<keyword evidence="3" id="KW-1185">Reference proteome</keyword>
<feature type="transmembrane region" description="Helical" evidence="1">
    <location>
        <begin position="166"/>
        <end position="183"/>
    </location>
</feature>
<dbReference type="Proteomes" id="UP000634004">
    <property type="component" value="Unassembled WGS sequence"/>
</dbReference>
<name>A0A8J3G1Z0_9PROT</name>
<accession>A0A8J3G1Z0</accession>
<keyword evidence="1" id="KW-1133">Transmembrane helix</keyword>
<dbReference type="AlphaFoldDB" id="A0A8J3G1Z0"/>
<feature type="transmembrane region" description="Helical" evidence="1">
    <location>
        <begin position="140"/>
        <end position="159"/>
    </location>
</feature>
<keyword evidence="1" id="KW-0472">Membrane</keyword>
<evidence type="ECO:0000313" key="2">
    <source>
        <dbReference type="EMBL" id="GHA89942.1"/>
    </source>
</evidence>